<dbReference type="EMBL" id="JAMZFT010000002">
    <property type="protein sequence ID" value="MCP1336202.1"/>
    <property type="molecule type" value="Genomic_DNA"/>
</dbReference>
<dbReference type="NCBIfam" id="TIGR00369">
    <property type="entry name" value="unchar_dom_1"/>
    <property type="match status" value="1"/>
</dbReference>
<name>A0A9J6PJE9_9PROT</name>
<proteinExistence type="predicted"/>
<dbReference type="SUPFAM" id="SSF54637">
    <property type="entry name" value="Thioesterase/thiol ester dehydrase-isomerase"/>
    <property type="match status" value="1"/>
</dbReference>
<dbReference type="Proteomes" id="UP001055804">
    <property type="component" value="Unassembled WGS sequence"/>
</dbReference>
<comment type="caution">
    <text evidence="3">The sequence shown here is derived from an EMBL/GenBank/DDBJ whole genome shotgun (WGS) entry which is preliminary data.</text>
</comment>
<sequence>MPDTPLPDLLRSAGPLMIDALPHARAIGMRVIDMDWGACVASIPYAEHLIGDPDTGVIHGGVVTTLLDNASGLAAFLAGDTPMQVATLDLRIDYNRPAVPGKAIYARATCYKLTRSVAFVRGTAWETEERDPVATSVGTFMLTEVPEYMVQLAAQIGSQQ</sequence>
<evidence type="ECO:0000313" key="3">
    <source>
        <dbReference type="EMBL" id="MCP1336202.1"/>
    </source>
</evidence>
<dbReference type="GO" id="GO:0061522">
    <property type="term" value="F:1,4-dihydroxy-2-naphthoyl-CoA thioesterase activity"/>
    <property type="evidence" value="ECO:0007669"/>
    <property type="project" value="TreeGrafter"/>
</dbReference>
<accession>A0A9J6PJE9</accession>
<dbReference type="CDD" id="cd03443">
    <property type="entry name" value="PaaI_thioesterase"/>
    <property type="match status" value="1"/>
</dbReference>
<evidence type="ECO:0000256" key="1">
    <source>
        <dbReference type="ARBA" id="ARBA00022801"/>
    </source>
</evidence>
<evidence type="ECO:0000313" key="4">
    <source>
        <dbReference type="Proteomes" id="UP001055804"/>
    </source>
</evidence>
<dbReference type="Gene3D" id="3.10.129.10">
    <property type="entry name" value="Hotdog Thioesterase"/>
    <property type="match status" value="1"/>
</dbReference>
<keyword evidence="1" id="KW-0378">Hydrolase</keyword>
<reference evidence="3" key="1">
    <citation type="submission" date="2022-06" db="EMBL/GenBank/DDBJ databases">
        <title>Isolation and Genomics of Futiania mangrovii gen. nov., sp. nov., a Rare and Metabolically-versatile member in the Class Alphaproteobacteria.</title>
        <authorList>
            <person name="Liu L."/>
            <person name="Huang W.-C."/>
            <person name="Pan J."/>
            <person name="Li J."/>
            <person name="Huang Y."/>
            <person name="Du H."/>
            <person name="Liu Y."/>
            <person name="Li M."/>
        </authorList>
    </citation>
    <scope>NUCLEOTIDE SEQUENCE</scope>
    <source>
        <strain evidence="3">FT118</strain>
    </source>
</reference>
<dbReference type="AlphaFoldDB" id="A0A9J6PJE9"/>
<dbReference type="InterPro" id="IPR003736">
    <property type="entry name" value="PAAI_dom"/>
</dbReference>
<evidence type="ECO:0000259" key="2">
    <source>
        <dbReference type="Pfam" id="PF03061"/>
    </source>
</evidence>
<dbReference type="PANTHER" id="PTHR43240">
    <property type="entry name" value="1,4-DIHYDROXY-2-NAPHTHOYL-COA THIOESTERASE 1"/>
    <property type="match status" value="1"/>
</dbReference>
<dbReference type="PANTHER" id="PTHR43240:SF7">
    <property type="entry name" value="BLR7284 PROTEIN"/>
    <property type="match status" value="1"/>
</dbReference>
<dbReference type="RefSeq" id="WP_269332171.1">
    <property type="nucleotide sequence ID" value="NZ_JAMZFT010000002.1"/>
</dbReference>
<dbReference type="Pfam" id="PF03061">
    <property type="entry name" value="4HBT"/>
    <property type="match status" value="1"/>
</dbReference>
<protein>
    <submittedName>
        <fullName evidence="3">PaaI family thioesterase</fullName>
    </submittedName>
</protein>
<feature type="domain" description="Thioesterase" evidence="2">
    <location>
        <begin position="56"/>
        <end position="130"/>
    </location>
</feature>
<keyword evidence="4" id="KW-1185">Reference proteome</keyword>
<organism evidence="3 4">
    <name type="scientific">Futiania mangrovi</name>
    <dbReference type="NCBI Taxonomy" id="2959716"/>
    <lineage>
        <taxon>Bacteria</taxon>
        <taxon>Pseudomonadati</taxon>
        <taxon>Pseudomonadota</taxon>
        <taxon>Alphaproteobacteria</taxon>
        <taxon>Futianiales</taxon>
        <taxon>Futianiaceae</taxon>
        <taxon>Futiania</taxon>
    </lineage>
</organism>
<dbReference type="InterPro" id="IPR006683">
    <property type="entry name" value="Thioestr_dom"/>
</dbReference>
<gene>
    <name evidence="3" type="ORF">NJQ99_07275</name>
</gene>
<dbReference type="GO" id="GO:0005829">
    <property type="term" value="C:cytosol"/>
    <property type="evidence" value="ECO:0007669"/>
    <property type="project" value="TreeGrafter"/>
</dbReference>
<dbReference type="InterPro" id="IPR029069">
    <property type="entry name" value="HotDog_dom_sf"/>
</dbReference>